<accession>A0A3B1CAU3</accession>
<organism evidence="2">
    <name type="scientific">hydrothermal vent metagenome</name>
    <dbReference type="NCBI Taxonomy" id="652676"/>
    <lineage>
        <taxon>unclassified sequences</taxon>
        <taxon>metagenomes</taxon>
        <taxon>ecological metagenomes</taxon>
    </lineage>
</organism>
<dbReference type="Gene3D" id="3.40.50.10610">
    <property type="entry name" value="ABC-type transport auxiliary lipoprotein component"/>
    <property type="match status" value="1"/>
</dbReference>
<sequence>MNKKVFNLAFICCAFVLPGCGGVMVSLGLSDPPPTITDSQYFNTQVDQLLLNVEQNQSRKARKAAVLNFVNADGQVSSMGKFLTTKFSERVMAKGLFKITPPGQVREALERLKIKQTGELTRLQLSEIGKELGTDAIVTGVVSDLQKGSDVDLSVKIIQSASGELLSAASVNIYRSKQVQSLLKKFE</sequence>
<proteinExistence type="predicted"/>
<reference evidence="2" key="1">
    <citation type="submission" date="2018-06" db="EMBL/GenBank/DDBJ databases">
        <authorList>
            <person name="Zhirakovskaya E."/>
        </authorList>
    </citation>
    <scope>NUCLEOTIDE SEQUENCE</scope>
</reference>
<feature type="domain" description="FlgO" evidence="1">
    <location>
        <begin position="46"/>
        <end position="175"/>
    </location>
</feature>
<dbReference type="InterPro" id="IPR041215">
    <property type="entry name" value="FlgO_dom"/>
</dbReference>
<dbReference type="AlphaFoldDB" id="A0A3B1CAU3"/>
<evidence type="ECO:0000313" key="2">
    <source>
        <dbReference type="EMBL" id="VAX23771.1"/>
    </source>
</evidence>
<name>A0A3B1CAU3_9ZZZZ</name>
<evidence type="ECO:0000259" key="1">
    <source>
        <dbReference type="Pfam" id="PF17680"/>
    </source>
</evidence>
<protein>
    <recommendedName>
        <fullName evidence="1">FlgO domain-containing protein</fullName>
    </recommendedName>
</protein>
<dbReference type="EMBL" id="UOGE01000089">
    <property type="protein sequence ID" value="VAX23771.1"/>
    <property type="molecule type" value="Genomic_DNA"/>
</dbReference>
<gene>
    <name evidence="2" type="ORF">MNBD_NITROSPINAE02-1802</name>
</gene>
<dbReference type="Pfam" id="PF17680">
    <property type="entry name" value="FlgO"/>
    <property type="match status" value="1"/>
</dbReference>